<protein>
    <submittedName>
        <fullName evidence="1">Uncharacterized protein</fullName>
    </submittedName>
</protein>
<dbReference type="PANTHER" id="PTHR10044:SF139">
    <property type="entry name" value="DEATH-ASSOCIATED INHIBITOR OF APOPTOSIS 2"/>
    <property type="match status" value="1"/>
</dbReference>
<name>A0A9D4D2G5_DREPO</name>
<dbReference type="InterPro" id="IPR001370">
    <property type="entry name" value="BIR_rpt"/>
</dbReference>
<evidence type="ECO:0000313" key="2">
    <source>
        <dbReference type="Proteomes" id="UP000828390"/>
    </source>
</evidence>
<dbReference type="GO" id="GO:0005737">
    <property type="term" value="C:cytoplasm"/>
    <property type="evidence" value="ECO:0007669"/>
    <property type="project" value="TreeGrafter"/>
</dbReference>
<dbReference type="InterPro" id="IPR050784">
    <property type="entry name" value="IAP"/>
</dbReference>
<sequence>MTTEVQAAREWMSENADAVEHCCDHGLAFTFDACSAKGPKIECYFCSFGSIFTNQDDVTKKHTRHGIEQMCISVFCLNGLEEYQKICAREGRICAIKEINVTFIEKLLRMAQTCNRLLSQFETKHHLPFSLPLTAEMGNESARFRSFLKINPVYLQRLNIPALYQAGFYYAEHLDSIRCYYCDTKVRNWKEQYCNDDMFREHALENPSCLHLVLTKGLPFVEAIMKERSKSKLLFQLLCACMLMSVPNSFALCVI</sequence>
<dbReference type="EMBL" id="JAIWYP010000011">
    <property type="protein sequence ID" value="KAH3736745.1"/>
    <property type="molecule type" value="Genomic_DNA"/>
</dbReference>
<dbReference type="PANTHER" id="PTHR10044">
    <property type="entry name" value="INHIBITOR OF APOPTOSIS"/>
    <property type="match status" value="1"/>
</dbReference>
<reference evidence="1" key="1">
    <citation type="journal article" date="2019" name="bioRxiv">
        <title>The Genome of the Zebra Mussel, Dreissena polymorpha: A Resource for Invasive Species Research.</title>
        <authorList>
            <person name="McCartney M.A."/>
            <person name="Auch B."/>
            <person name="Kono T."/>
            <person name="Mallez S."/>
            <person name="Zhang Y."/>
            <person name="Obille A."/>
            <person name="Becker A."/>
            <person name="Abrahante J.E."/>
            <person name="Garbe J."/>
            <person name="Badalamenti J.P."/>
            <person name="Herman A."/>
            <person name="Mangelson H."/>
            <person name="Liachko I."/>
            <person name="Sullivan S."/>
            <person name="Sone E.D."/>
            <person name="Koren S."/>
            <person name="Silverstein K.A.T."/>
            <person name="Beckman K.B."/>
            <person name="Gohl D.M."/>
        </authorList>
    </citation>
    <scope>NUCLEOTIDE SEQUENCE</scope>
    <source>
        <strain evidence="1">Duluth1</strain>
        <tissue evidence="1">Whole animal</tissue>
    </source>
</reference>
<dbReference type="Gene3D" id="1.10.1170.10">
    <property type="entry name" value="Inhibitor Of Apoptosis Protein (2mihbC-IAP-1), Chain A"/>
    <property type="match status" value="1"/>
</dbReference>
<accession>A0A9D4D2G5</accession>
<dbReference type="Pfam" id="PF00653">
    <property type="entry name" value="BIR"/>
    <property type="match status" value="1"/>
</dbReference>
<reference evidence="1" key="2">
    <citation type="submission" date="2020-11" db="EMBL/GenBank/DDBJ databases">
        <authorList>
            <person name="McCartney M.A."/>
            <person name="Auch B."/>
            <person name="Kono T."/>
            <person name="Mallez S."/>
            <person name="Becker A."/>
            <person name="Gohl D.M."/>
            <person name="Silverstein K.A.T."/>
            <person name="Koren S."/>
            <person name="Bechman K.B."/>
            <person name="Herman A."/>
            <person name="Abrahante J.E."/>
            <person name="Garbe J."/>
        </authorList>
    </citation>
    <scope>NUCLEOTIDE SEQUENCE</scope>
    <source>
        <strain evidence="1">Duluth1</strain>
        <tissue evidence="1">Whole animal</tissue>
    </source>
</reference>
<proteinExistence type="predicted"/>
<dbReference type="SUPFAM" id="SSF57924">
    <property type="entry name" value="Inhibitor of apoptosis (IAP) repeat"/>
    <property type="match status" value="1"/>
</dbReference>
<comment type="caution">
    <text evidence="1">The sequence shown here is derived from an EMBL/GenBank/DDBJ whole genome shotgun (WGS) entry which is preliminary data.</text>
</comment>
<dbReference type="PROSITE" id="PS50143">
    <property type="entry name" value="BIR_REPEAT_2"/>
    <property type="match status" value="1"/>
</dbReference>
<dbReference type="AlphaFoldDB" id="A0A9D4D2G5"/>
<dbReference type="SMART" id="SM00238">
    <property type="entry name" value="BIR"/>
    <property type="match status" value="1"/>
</dbReference>
<gene>
    <name evidence="1" type="ORF">DPMN_043318</name>
</gene>
<dbReference type="Proteomes" id="UP000828390">
    <property type="component" value="Unassembled WGS sequence"/>
</dbReference>
<dbReference type="GO" id="GO:0051726">
    <property type="term" value="P:regulation of cell cycle"/>
    <property type="evidence" value="ECO:0007669"/>
    <property type="project" value="TreeGrafter"/>
</dbReference>
<evidence type="ECO:0000313" key="1">
    <source>
        <dbReference type="EMBL" id="KAH3736745.1"/>
    </source>
</evidence>
<organism evidence="1 2">
    <name type="scientific">Dreissena polymorpha</name>
    <name type="common">Zebra mussel</name>
    <name type="synonym">Mytilus polymorpha</name>
    <dbReference type="NCBI Taxonomy" id="45954"/>
    <lineage>
        <taxon>Eukaryota</taxon>
        <taxon>Metazoa</taxon>
        <taxon>Spiralia</taxon>
        <taxon>Lophotrochozoa</taxon>
        <taxon>Mollusca</taxon>
        <taxon>Bivalvia</taxon>
        <taxon>Autobranchia</taxon>
        <taxon>Heteroconchia</taxon>
        <taxon>Euheterodonta</taxon>
        <taxon>Imparidentia</taxon>
        <taxon>Neoheterodontei</taxon>
        <taxon>Myida</taxon>
        <taxon>Dreissenoidea</taxon>
        <taxon>Dreissenidae</taxon>
        <taxon>Dreissena</taxon>
    </lineage>
</organism>
<keyword evidence="2" id="KW-1185">Reference proteome</keyword>
<dbReference type="GO" id="GO:0005634">
    <property type="term" value="C:nucleus"/>
    <property type="evidence" value="ECO:0007669"/>
    <property type="project" value="TreeGrafter"/>
</dbReference>